<comment type="caution">
    <text evidence="2">The sequence shown here is derived from an EMBL/GenBank/DDBJ whole genome shotgun (WGS) entry which is preliminary data.</text>
</comment>
<dbReference type="EMBL" id="NMUH01003785">
    <property type="protein sequence ID" value="MQM07086.1"/>
    <property type="molecule type" value="Genomic_DNA"/>
</dbReference>
<dbReference type="Pfam" id="PF03017">
    <property type="entry name" value="Transposase_23"/>
    <property type="match status" value="1"/>
</dbReference>
<gene>
    <name evidence="2" type="ORF">Taro_039920</name>
</gene>
<dbReference type="InterPro" id="IPR004264">
    <property type="entry name" value="Transposase_23"/>
</dbReference>
<sequence length="165" mass="18519">MELLSRVNMWEEEVQRGLKKRGRNDDNVNVQGKVMVYLKSFKKSLVNVALATIESKDPLKKVGGCDLGCEYWEVAINVALVYNEPLPRPYGQFKTIRDAIGATIAWPFTLDLCVDNIITVLVGCFGSPCSIINQFTQIVGELFGLLIAMLFISRLLKEYGAPFLR</sequence>
<name>A0A843WH62_COLES</name>
<reference evidence="2" key="1">
    <citation type="submission" date="2017-07" db="EMBL/GenBank/DDBJ databases">
        <title>Taro Niue Genome Assembly and Annotation.</title>
        <authorList>
            <person name="Atibalentja N."/>
            <person name="Keating K."/>
            <person name="Fields C.J."/>
        </authorList>
    </citation>
    <scope>NUCLEOTIDE SEQUENCE</scope>
    <source>
        <strain evidence="2">Niue_2</strain>
        <tissue evidence="2">Leaf</tissue>
    </source>
</reference>
<dbReference type="OrthoDB" id="617512at2759"/>
<evidence type="ECO:0000259" key="1">
    <source>
        <dbReference type="Pfam" id="PF03017"/>
    </source>
</evidence>
<keyword evidence="3" id="KW-1185">Reference proteome</keyword>
<proteinExistence type="predicted"/>
<accession>A0A843WH62</accession>
<dbReference type="Proteomes" id="UP000652761">
    <property type="component" value="Unassembled WGS sequence"/>
</dbReference>
<organism evidence="2 3">
    <name type="scientific">Colocasia esculenta</name>
    <name type="common">Wild taro</name>
    <name type="synonym">Arum esculentum</name>
    <dbReference type="NCBI Taxonomy" id="4460"/>
    <lineage>
        <taxon>Eukaryota</taxon>
        <taxon>Viridiplantae</taxon>
        <taxon>Streptophyta</taxon>
        <taxon>Embryophyta</taxon>
        <taxon>Tracheophyta</taxon>
        <taxon>Spermatophyta</taxon>
        <taxon>Magnoliopsida</taxon>
        <taxon>Liliopsida</taxon>
        <taxon>Araceae</taxon>
        <taxon>Aroideae</taxon>
        <taxon>Colocasieae</taxon>
        <taxon>Colocasia</taxon>
    </lineage>
</organism>
<protein>
    <recommendedName>
        <fullName evidence="1">Transposase Tnp1/En/Spm-like domain-containing protein</fullName>
    </recommendedName>
</protein>
<evidence type="ECO:0000313" key="2">
    <source>
        <dbReference type="EMBL" id="MQM07086.1"/>
    </source>
</evidence>
<feature type="domain" description="Transposase Tnp1/En/Spm-like" evidence="1">
    <location>
        <begin position="36"/>
        <end position="100"/>
    </location>
</feature>
<evidence type="ECO:0000313" key="3">
    <source>
        <dbReference type="Proteomes" id="UP000652761"/>
    </source>
</evidence>
<dbReference type="AlphaFoldDB" id="A0A843WH62"/>